<feature type="region of interest" description="Disordered" evidence="2">
    <location>
        <begin position="1368"/>
        <end position="1397"/>
    </location>
</feature>
<feature type="region of interest" description="Disordered" evidence="2">
    <location>
        <begin position="889"/>
        <end position="914"/>
    </location>
</feature>
<dbReference type="PANTHER" id="PTHR16216">
    <property type="entry name" value="DYNEIN ASSEMBLY FACTOR 5, AXONEMAL"/>
    <property type="match status" value="1"/>
</dbReference>
<feature type="domain" description="Dynein axonemal assembly factor 5 TPR repeats" evidence="4">
    <location>
        <begin position="330"/>
        <end position="520"/>
    </location>
</feature>
<keyword evidence="6" id="KW-1185">Reference proteome</keyword>
<dbReference type="SUPFAM" id="SSF48371">
    <property type="entry name" value="ARM repeat"/>
    <property type="match status" value="1"/>
</dbReference>
<dbReference type="EMBL" id="JAGTXO010000021">
    <property type="protein sequence ID" value="KAG8462263.1"/>
    <property type="molecule type" value="Genomic_DNA"/>
</dbReference>
<dbReference type="InterPro" id="IPR056497">
    <property type="entry name" value="HEAT_DAAF5"/>
</dbReference>
<protein>
    <recommendedName>
        <fullName evidence="7">TOG domain-containing protein</fullName>
    </recommendedName>
</protein>
<accession>A0A8J6CC87</accession>
<name>A0A8J6CC87_DIALT</name>
<feature type="region of interest" description="Disordered" evidence="2">
    <location>
        <begin position="151"/>
        <end position="172"/>
    </location>
</feature>
<evidence type="ECO:0008006" key="7">
    <source>
        <dbReference type="Google" id="ProtNLM"/>
    </source>
</evidence>
<dbReference type="Proteomes" id="UP000751190">
    <property type="component" value="Unassembled WGS sequence"/>
</dbReference>
<keyword evidence="1" id="KW-0175">Coiled coil</keyword>
<feature type="coiled-coil region" evidence="1">
    <location>
        <begin position="1334"/>
        <end position="1361"/>
    </location>
</feature>
<dbReference type="InterPro" id="IPR016024">
    <property type="entry name" value="ARM-type_fold"/>
</dbReference>
<feature type="region of interest" description="Disordered" evidence="2">
    <location>
        <begin position="843"/>
        <end position="863"/>
    </location>
</feature>
<evidence type="ECO:0000313" key="6">
    <source>
        <dbReference type="Proteomes" id="UP000751190"/>
    </source>
</evidence>
<dbReference type="Pfam" id="PF24573">
    <property type="entry name" value="HEAT_DAAF5"/>
    <property type="match status" value="1"/>
</dbReference>
<dbReference type="OrthoDB" id="413572at2759"/>
<feature type="compositionally biased region" description="Pro residues" evidence="2">
    <location>
        <begin position="899"/>
        <end position="910"/>
    </location>
</feature>
<dbReference type="InterPro" id="IPR052623">
    <property type="entry name" value="DAAF5"/>
</dbReference>
<dbReference type="InterPro" id="IPR057978">
    <property type="entry name" value="TPR_DAAF5"/>
</dbReference>
<evidence type="ECO:0000313" key="5">
    <source>
        <dbReference type="EMBL" id="KAG8462263.1"/>
    </source>
</evidence>
<sequence>MGEIDALWAQLQSEEKASRAKPRSAAGAVGLAGLTASFGKARVTCAGATAGRGAESSAHARTSDGAHQLAPAPACGSTVCAQSSAALAPLADVPPPLSPAAPCASHAQAAPLVGAPRARSLDEVLAARKSQVAVAVKAELLGLQAAADSDDDADAAAPDDDAHGEGGAAASAGGGARAATLARLANLLVDPSVGVRRDALAQLESLVADLLDTSGGGAPAPTLAGGLPARASPTAGAAPTSDAFDADAADALDSSEEAALDEVEPAGRAGARPTARVTNAARAHVCEAEVAAEAAEAEAEAGPLPADADGVRGARGATARARDGARELSSAQRAQVAEYLSALIRPLLLRLADPSEACRVSAARIAGALLRRCEPQRVAGALPLVLPVLVERLGQQTVVETSEEVREALGRLVARLVRCCRQLLSPHLQPLGSIALGCCRDAHPGTLRAGHAVLRRLALDVLAPLTRAQGAKAVRPFTTGLIDALLPGLGHRHAAVRASALRALVELVPCGAAASIETLVGYTEPNVVPIASFYGKASARVNVLASLSQDKSRTVRATLQCVLFRWCRELPYEDLYSQEARLFVYLLAALADPDERLAVLAFERLEVLGADYEQLNAAELKERLEYGWLDERAREQAATPLFFPFARRPRLGARLRARDHFRRLVGTITAEMRAWQTAGRAPSARLLSVLMVYQEEHLTEFVDKLVPALQACLTPNFAGAHGTSNGARSSSDDADGGRALRAHTAACARLLAFHTPAHAYLPLLLPHFAPGASASTASRAGSARLLLCLLDGMAPHERVRSLGAVLAALFGDTADAPITADSALRAALAALLRGATRAGASARALRDGATAPPPPAVPAPQPATQALCATVKNAENAAAAATTTTAAVAVASADGTQQPPQPQPPPPSPPRTELDAVRAHAASLYRAVAWLASSSEAAAEAAAAPAGASAAQRSAAPGATPAIAAAAAAAATAAAADVEAAIGADCGAALRQLGAIVRADARAAARGEAPGAAEDADECVAAAHGALLAPAVAALGEAGRPWHLPCAHRRPLSWLLLSARAPGVALAAALRVALRLLAQSASSPSPAIALATARLASRLCARAGDAAGGVTAADGADMAEHTLSPILSVVCAPRAASVDARSAGAGGGGEGGAGAGGALGGARSVAAGAAAVAGAALSAREHAEVAEATARALELAARHSDGNTAARALGAVARPLLLAALPCWLGDADENGRAEHAVAGAPAARAAAERQLARQRHDCAQLQVAALRCALAALAAPRDGVRAPAPFDAQGLAAMGEALAQCVRRAEGSTAVRVAALGALELWGPHAAPLCAASAAVERARANARAACEAARAELAHAQHAERVLAALAAPTGSGPERPPAAAPAAGARPPRFEEID</sequence>
<dbReference type="Gene3D" id="1.25.10.10">
    <property type="entry name" value="Leucine-rich Repeat Variant"/>
    <property type="match status" value="1"/>
</dbReference>
<proteinExistence type="predicted"/>
<gene>
    <name evidence="5" type="ORF">KFE25_012083</name>
</gene>
<evidence type="ECO:0000259" key="4">
    <source>
        <dbReference type="Pfam" id="PF25757"/>
    </source>
</evidence>
<evidence type="ECO:0000256" key="1">
    <source>
        <dbReference type="SAM" id="Coils"/>
    </source>
</evidence>
<dbReference type="PANTHER" id="PTHR16216:SF10">
    <property type="entry name" value="RNA POLYMERASE II ASSEMBLY FACTOR RTP1 C-TERMINAL DOMAIN-CONTAINING PROTEIN"/>
    <property type="match status" value="1"/>
</dbReference>
<feature type="compositionally biased region" description="Pro residues" evidence="2">
    <location>
        <begin position="851"/>
        <end position="861"/>
    </location>
</feature>
<organism evidence="5 6">
    <name type="scientific">Diacronema lutheri</name>
    <name type="common">Unicellular marine alga</name>
    <name type="synonym">Monochrysis lutheri</name>
    <dbReference type="NCBI Taxonomy" id="2081491"/>
    <lineage>
        <taxon>Eukaryota</taxon>
        <taxon>Haptista</taxon>
        <taxon>Haptophyta</taxon>
        <taxon>Pavlovophyceae</taxon>
        <taxon>Pavlovales</taxon>
        <taxon>Pavlovaceae</taxon>
        <taxon>Diacronema</taxon>
    </lineage>
</organism>
<feature type="region of interest" description="Disordered" evidence="2">
    <location>
        <begin position="219"/>
        <end position="242"/>
    </location>
</feature>
<comment type="caution">
    <text evidence="5">The sequence shown here is derived from an EMBL/GenBank/DDBJ whole genome shotgun (WGS) entry which is preliminary data.</text>
</comment>
<feature type="domain" description="Dynein axonemal assembly factor 5 HEAT-repeat" evidence="3">
    <location>
        <begin position="646"/>
        <end position="713"/>
    </location>
</feature>
<dbReference type="InterPro" id="IPR011989">
    <property type="entry name" value="ARM-like"/>
</dbReference>
<evidence type="ECO:0000259" key="3">
    <source>
        <dbReference type="Pfam" id="PF24573"/>
    </source>
</evidence>
<feature type="region of interest" description="Disordered" evidence="2">
    <location>
        <begin position="297"/>
        <end position="318"/>
    </location>
</feature>
<evidence type="ECO:0000256" key="2">
    <source>
        <dbReference type="SAM" id="MobiDB-lite"/>
    </source>
</evidence>
<reference evidence="5" key="1">
    <citation type="submission" date="2021-05" db="EMBL/GenBank/DDBJ databases">
        <title>The genome of the haptophyte Pavlova lutheri (Diacronema luteri, Pavlovales) - a model for lipid biosynthesis in eukaryotic algae.</title>
        <authorList>
            <person name="Hulatt C.J."/>
            <person name="Posewitz M.C."/>
        </authorList>
    </citation>
    <scope>NUCLEOTIDE SEQUENCE</scope>
    <source>
        <strain evidence="5">NIVA-4/92</strain>
    </source>
</reference>
<dbReference type="Pfam" id="PF25757">
    <property type="entry name" value="TPR_DNAAF5"/>
    <property type="match status" value="1"/>
</dbReference>